<protein>
    <submittedName>
        <fullName evidence="1">Uncharacterized protein</fullName>
    </submittedName>
</protein>
<accession>A0A8D8ZAR0</accession>
<evidence type="ECO:0000313" key="1">
    <source>
        <dbReference type="EMBL" id="CAG6744303.1"/>
    </source>
</evidence>
<reference evidence="1" key="1">
    <citation type="submission" date="2021-05" db="EMBL/GenBank/DDBJ databases">
        <authorList>
            <person name="Alioto T."/>
            <person name="Alioto T."/>
            <person name="Gomez Garrido J."/>
        </authorList>
    </citation>
    <scope>NUCLEOTIDE SEQUENCE</scope>
</reference>
<name>A0A8D8ZAR0_9HEMI</name>
<dbReference type="EMBL" id="HBUF01463796">
    <property type="protein sequence ID" value="CAG6744303.1"/>
    <property type="molecule type" value="Transcribed_RNA"/>
</dbReference>
<sequence length="120" mass="14200">MSISKMNQLFDMDRQTTPLEPDLRNDTILRLIMDQVSMTREMRKSLDKLDRKVEHLSLERFDTSESMKLLELFLSTLNEELLVLHQLQHTENDIQDQIDDIVDDIQLKQDKVNIYLHSGT</sequence>
<organism evidence="1">
    <name type="scientific">Cacopsylla melanoneura</name>
    <dbReference type="NCBI Taxonomy" id="428564"/>
    <lineage>
        <taxon>Eukaryota</taxon>
        <taxon>Metazoa</taxon>
        <taxon>Ecdysozoa</taxon>
        <taxon>Arthropoda</taxon>
        <taxon>Hexapoda</taxon>
        <taxon>Insecta</taxon>
        <taxon>Pterygota</taxon>
        <taxon>Neoptera</taxon>
        <taxon>Paraneoptera</taxon>
        <taxon>Hemiptera</taxon>
        <taxon>Sternorrhyncha</taxon>
        <taxon>Psylloidea</taxon>
        <taxon>Psyllidae</taxon>
        <taxon>Psyllinae</taxon>
        <taxon>Cacopsylla</taxon>
    </lineage>
</organism>
<dbReference type="AlphaFoldDB" id="A0A8D8ZAR0"/>
<proteinExistence type="predicted"/>